<protein>
    <submittedName>
        <fullName evidence="1">Uncharacterized protein</fullName>
    </submittedName>
</protein>
<reference evidence="1" key="1">
    <citation type="journal article" date="2015" name="Nature">
        <title>Complex archaea that bridge the gap between prokaryotes and eukaryotes.</title>
        <authorList>
            <person name="Spang A."/>
            <person name="Saw J.H."/>
            <person name="Jorgensen S.L."/>
            <person name="Zaremba-Niedzwiedzka K."/>
            <person name="Martijn J."/>
            <person name="Lind A.E."/>
            <person name="van Eijk R."/>
            <person name="Schleper C."/>
            <person name="Guy L."/>
            <person name="Ettema T.J."/>
        </authorList>
    </citation>
    <scope>NUCLEOTIDE SEQUENCE</scope>
</reference>
<dbReference type="AlphaFoldDB" id="A0A0F9H956"/>
<evidence type="ECO:0000313" key="1">
    <source>
        <dbReference type="EMBL" id="KKM07659.1"/>
    </source>
</evidence>
<sequence length="151" mass="17969">FHVEIHDSAYSMCRGRRKMIRFINLTGQILIDESDPNWLRSQPEPHFAWFDTVKNEFMIFNGKQEWNFWEAFEQDLRIYLSTHRSSLHIPEVIQNDDEFYEERENGIVSQFKRLYQSKNHPTTTKVTKTADPVKGISSTTVTDEFYGEKKT</sequence>
<proteinExistence type="predicted"/>
<feature type="non-terminal residue" evidence="1">
    <location>
        <position position="1"/>
    </location>
</feature>
<gene>
    <name evidence="1" type="ORF">LCGC14_1731700</name>
</gene>
<name>A0A0F9H956_9ZZZZ</name>
<accession>A0A0F9H956</accession>
<dbReference type="EMBL" id="LAZR01015722">
    <property type="protein sequence ID" value="KKM07659.1"/>
    <property type="molecule type" value="Genomic_DNA"/>
</dbReference>
<organism evidence="1">
    <name type="scientific">marine sediment metagenome</name>
    <dbReference type="NCBI Taxonomy" id="412755"/>
    <lineage>
        <taxon>unclassified sequences</taxon>
        <taxon>metagenomes</taxon>
        <taxon>ecological metagenomes</taxon>
    </lineage>
</organism>
<comment type="caution">
    <text evidence="1">The sequence shown here is derived from an EMBL/GenBank/DDBJ whole genome shotgun (WGS) entry which is preliminary data.</text>
</comment>